<dbReference type="AlphaFoldDB" id="A0A345T687"/>
<dbReference type="GO" id="GO:0030313">
    <property type="term" value="C:cell envelope"/>
    <property type="evidence" value="ECO:0007669"/>
    <property type="project" value="UniProtKB-SubCell"/>
</dbReference>
<evidence type="ECO:0000313" key="7">
    <source>
        <dbReference type="EMBL" id="AXI81492.1"/>
    </source>
</evidence>
<dbReference type="EMBL" id="CP031264">
    <property type="protein sequence ID" value="AXI81492.1"/>
    <property type="molecule type" value="Genomic_DNA"/>
</dbReference>
<keyword evidence="3" id="KW-0813">Transport</keyword>
<dbReference type="KEGG" id="stri:C7M71_018055"/>
<gene>
    <name evidence="7" type="ORF">C7M71_018055</name>
</gene>
<evidence type="ECO:0000313" key="8">
    <source>
        <dbReference type="Proteomes" id="UP000249340"/>
    </source>
</evidence>
<dbReference type="PROSITE" id="PS51257">
    <property type="entry name" value="PROKAR_LIPOPROTEIN"/>
    <property type="match status" value="1"/>
</dbReference>
<evidence type="ECO:0000256" key="1">
    <source>
        <dbReference type="ARBA" id="ARBA00004196"/>
    </source>
</evidence>
<evidence type="ECO:0000256" key="3">
    <source>
        <dbReference type="ARBA" id="ARBA00022448"/>
    </source>
</evidence>
<evidence type="ECO:0000256" key="5">
    <source>
        <dbReference type="ARBA" id="ARBA00049629"/>
    </source>
</evidence>
<comment type="function">
    <text evidence="5">Part of a binding-protein-dependent transport system for a sugar.</text>
</comment>
<sequence>MSRRAFLLATGAVAGSAVLSACGSKGGDSAAPSGEVEVFSWWTEGAENAGLQALLADLQLNQPNITFVNRAVAGGAGGNAKAELAKRLDANNPPDSFQGHAGAELSDYIRAGKLEDLNALYDEQKWTDVFPEQLLPLISSDGKFYSVPVNIHRANMLWSNPKVLRAAGADPAPKTFEAFLGNLQKVKRAGGTVPLVVADSWTLKHLLETVMLATLGDQAWTALWSKGADWSAPEVRQALENFHQVLTYTNASSPAASWDEATTMVGSGKAAYQVMGDWAEGSFKVTQNLQTHTDYTWAPVPGTAGMFQFLSDSFTLPKGAKHRDAALAWLRECGSKTGQLGFNGAKGSIPTLTNLNSEDRALFGQYLKWSMDEWKRCRIVGSLAHGVVANNAWSTAIDGALDTFVKSRQVPPFQGALVAAARQHAV</sequence>
<evidence type="ECO:0000256" key="2">
    <source>
        <dbReference type="ARBA" id="ARBA00008520"/>
    </source>
</evidence>
<dbReference type="Gene3D" id="3.40.190.10">
    <property type="entry name" value="Periplasmic binding protein-like II"/>
    <property type="match status" value="2"/>
</dbReference>
<evidence type="ECO:0000256" key="4">
    <source>
        <dbReference type="ARBA" id="ARBA00022729"/>
    </source>
</evidence>
<dbReference type="RefSeq" id="WP_111492579.1">
    <property type="nucleotide sequence ID" value="NZ_CP031264.1"/>
</dbReference>
<dbReference type="SUPFAM" id="SSF53850">
    <property type="entry name" value="Periplasmic binding protein-like II"/>
    <property type="match status" value="1"/>
</dbReference>
<evidence type="ECO:0000256" key="6">
    <source>
        <dbReference type="ARBA" id="ARBA00049753"/>
    </source>
</evidence>
<reference evidence="8" key="1">
    <citation type="submission" date="2018-07" db="EMBL/GenBank/DDBJ databases">
        <title>Streptacidiphilus bronchialis DSM 106435 chromosome.</title>
        <authorList>
            <person name="Batra D."/>
            <person name="Gulvik C.A."/>
        </authorList>
    </citation>
    <scope>NUCLEOTIDE SEQUENCE [LARGE SCALE GENOMIC DNA]</scope>
    <source>
        <strain evidence="8">DSM 106435</strain>
    </source>
</reference>
<keyword evidence="8" id="KW-1185">Reference proteome</keyword>
<dbReference type="InterPro" id="IPR006311">
    <property type="entry name" value="TAT_signal"/>
</dbReference>
<dbReference type="PANTHER" id="PTHR43649:SF28">
    <property type="entry name" value="BINDING PROTEIN COMPONENT OF ABC SUGAR TRANSPORTER-RELATED"/>
    <property type="match status" value="1"/>
</dbReference>
<comment type="subcellular location">
    <subcellularLocation>
        <location evidence="1">Cell envelope</location>
    </subcellularLocation>
</comment>
<comment type="similarity">
    <text evidence="2">Belongs to the bacterial solute-binding protein 1 family.</text>
</comment>
<dbReference type="PROSITE" id="PS51318">
    <property type="entry name" value="TAT"/>
    <property type="match status" value="1"/>
</dbReference>
<name>A0A345T687_9ACTN</name>
<dbReference type="PANTHER" id="PTHR43649">
    <property type="entry name" value="ARABINOSE-BINDING PROTEIN-RELATED"/>
    <property type="match status" value="1"/>
</dbReference>
<organism evidence="7 8">
    <name type="scientific">Peterkaempfera bronchialis</name>
    <dbReference type="NCBI Taxonomy" id="2126346"/>
    <lineage>
        <taxon>Bacteria</taxon>
        <taxon>Bacillati</taxon>
        <taxon>Actinomycetota</taxon>
        <taxon>Actinomycetes</taxon>
        <taxon>Kitasatosporales</taxon>
        <taxon>Streptomycetaceae</taxon>
        <taxon>Peterkaempfera</taxon>
    </lineage>
</organism>
<dbReference type="Pfam" id="PF01547">
    <property type="entry name" value="SBP_bac_1"/>
    <property type="match status" value="1"/>
</dbReference>
<protein>
    <recommendedName>
        <fullName evidence="6">Probable sugar-binding periplasmic protein</fullName>
    </recommendedName>
</protein>
<dbReference type="Proteomes" id="UP000249340">
    <property type="component" value="Chromosome"/>
</dbReference>
<keyword evidence="4" id="KW-0732">Signal</keyword>
<dbReference type="InterPro" id="IPR050490">
    <property type="entry name" value="Bact_solute-bd_prot1"/>
</dbReference>
<dbReference type="OrthoDB" id="5580590at2"/>
<accession>A0A345T687</accession>
<proteinExistence type="inferred from homology"/>
<dbReference type="InterPro" id="IPR006059">
    <property type="entry name" value="SBP"/>
</dbReference>